<organism evidence="3 4">
    <name type="scientific">Schleiferia thermophila</name>
    <dbReference type="NCBI Taxonomy" id="884107"/>
    <lineage>
        <taxon>Bacteria</taxon>
        <taxon>Pseudomonadati</taxon>
        <taxon>Bacteroidota</taxon>
        <taxon>Flavobacteriia</taxon>
        <taxon>Flavobacteriales</taxon>
        <taxon>Schleiferiaceae</taxon>
        <taxon>Schleiferia</taxon>
    </lineage>
</organism>
<dbReference type="RefSeq" id="WP_037358676.1">
    <property type="nucleotide sequence ID" value="NZ_DAIMVT010000005.1"/>
</dbReference>
<dbReference type="PANTHER" id="PTHR30441">
    <property type="entry name" value="DUF748 DOMAIN-CONTAINING PROTEIN"/>
    <property type="match status" value="1"/>
</dbReference>
<accession>A0A369A2H9</accession>
<keyword evidence="2" id="KW-1133">Transmembrane helix</keyword>
<proteinExistence type="predicted"/>
<keyword evidence="2" id="KW-0472">Membrane</keyword>
<feature type="compositionally biased region" description="Polar residues" evidence="1">
    <location>
        <begin position="784"/>
        <end position="793"/>
    </location>
</feature>
<dbReference type="GO" id="GO:0090313">
    <property type="term" value="P:regulation of protein targeting to membrane"/>
    <property type="evidence" value="ECO:0007669"/>
    <property type="project" value="TreeGrafter"/>
</dbReference>
<dbReference type="AlphaFoldDB" id="A0A369A2H9"/>
<evidence type="ECO:0000256" key="1">
    <source>
        <dbReference type="SAM" id="MobiDB-lite"/>
    </source>
</evidence>
<comment type="caution">
    <text evidence="3">The sequence shown here is derived from an EMBL/GenBank/DDBJ whole genome shotgun (WGS) entry which is preliminary data.</text>
</comment>
<evidence type="ECO:0000313" key="3">
    <source>
        <dbReference type="EMBL" id="RCX03353.1"/>
    </source>
</evidence>
<evidence type="ECO:0000256" key="2">
    <source>
        <dbReference type="SAM" id="Phobius"/>
    </source>
</evidence>
<evidence type="ECO:0000313" key="4">
    <source>
        <dbReference type="Proteomes" id="UP000253517"/>
    </source>
</evidence>
<keyword evidence="4" id="KW-1185">Reference proteome</keyword>
<dbReference type="InterPro" id="IPR052894">
    <property type="entry name" value="AsmA-related"/>
</dbReference>
<feature type="transmembrane region" description="Helical" evidence="2">
    <location>
        <begin position="12"/>
        <end position="32"/>
    </location>
</feature>
<dbReference type="EMBL" id="QPJS01000003">
    <property type="protein sequence ID" value="RCX03353.1"/>
    <property type="molecule type" value="Genomic_DNA"/>
</dbReference>
<keyword evidence="2" id="KW-0812">Transmembrane</keyword>
<name>A0A369A2H9_9FLAO</name>
<protein>
    <submittedName>
        <fullName evidence="3">AsmA-like protein</fullName>
    </submittedName>
</protein>
<dbReference type="GO" id="GO:0005886">
    <property type="term" value="C:plasma membrane"/>
    <property type="evidence" value="ECO:0007669"/>
    <property type="project" value="TreeGrafter"/>
</dbReference>
<reference evidence="3 4" key="1">
    <citation type="submission" date="2018-07" db="EMBL/GenBank/DDBJ databases">
        <title>Genomic Encyclopedia of Type Strains, Phase IV (KMG-IV): sequencing the most valuable type-strain genomes for metagenomic binning, comparative biology and taxonomic classification.</title>
        <authorList>
            <person name="Goeker M."/>
        </authorList>
    </citation>
    <scope>NUCLEOTIDE SEQUENCE [LARGE SCALE GENOMIC DNA]</scope>
    <source>
        <strain evidence="3 4">DSM 21410</strain>
    </source>
</reference>
<gene>
    <name evidence="3" type="ORF">DES35_103238</name>
</gene>
<dbReference type="PANTHER" id="PTHR30441:SF8">
    <property type="entry name" value="DUF748 DOMAIN-CONTAINING PROTEIN"/>
    <property type="match status" value="1"/>
</dbReference>
<sequence>MTPPGKSLLKIFTGIVLILLLVFGSVAGYFLLNKEKVIRAVVQQLNQKLQVPVEVNTIDVSLRHFPQLSIVFTDVKCKEATVEASDYLFAAKRVYFNFSLTDVLFSRYYINEIQLEKGEITIKFFENGTHNFQIFKEDSGTDETPFNIDKLSLKDIVFRYSDFREKIFLTQAIHQALIHSKFGKRNLYTGSWIATNISFKFEDFHLEEEIQHKADFDISIDKENTLLALKNSSIDGISYTLNYTANNTNKEVKFSVPEQKFFSSNIVRTLVYRITSDFQLKNDKTTVNILGKSNGEKWKFSGDFSTAIKQFNYRNGKYNAEQILCDGNFDFENKEKYTVALKSLSVKQGAATCTGNVYTAKEKNKILYGGNLSLSTTPSDLAVLAGISHLTGSGILKADLEFKHQIKASATKDKARILPEKFSCTLVSDNLTLNYGFNNIFLPSIHWHISDERMVLKQHSEINGRKLYADLLVSGFTNWLLKDEMLSAEGSVFIDHYDENFWKSDLKEPNTPGPLSLIQSLKLKLDLEIGKYIADQLVCEQIKVSVVKYTEDYINIENLQMNVLGGSVIFKGRLATQNSTALPILINGTAELNKIDLSRLLQSFNDFDQHELTHKNLYGKLSGTIQFSIPIDGKFDPDFRKINAQSNVRVTNGRLYNFAPIEALSRFADIEELRDIRFEELTNKLVIENQMIHIPQFSVRSNALDLILEGTHTFDNEVDYKVGLNLSDIVYQKRKRKTSINELIFEEDQDGAKLWIRISGNITSPKITPIKAELISQKTTIFRNSKAQSQDSIPSKKPSKTPYRFEWDEQ</sequence>
<feature type="region of interest" description="Disordered" evidence="1">
    <location>
        <begin position="784"/>
        <end position="810"/>
    </location>
</feature>
<dbReference type="Proteomes" id="UP000253517">
    <property type="component" value="Unassembled WGS sequence"/>
</dbReference>